<name>A0A481Z1D2_9VIRU</name>
<dbReference type="EMBL" id="MK500406">
    <property type="protein sequence ID" value="QBK88971.1"/>
    <property type="molecule type" value="Genomic_DNA"/>
</dbReference>
<accession>A0A481Z1D2</accession>
<gene>
    <name evidence="1" type="ORF">LCMiAC02_00640</name>
</gene>
<dbReference type="Gene3D" id="3.40.50.300">
    <property type="entry name" value="P-loop containing nucleotide triphosphate hydrolases"/>
    <property type="match status" value="1"/>
</dbReference>
<sequence>MKKISFDGTSLPIREFKLEYIVPNASICMIARRGSGKSILCKDILHHFKDILPGGVIIAPTDKMNEFYGRFFPRIYIHYEYKTEILDKLLKRQEIIIEKMKKKYSEGKRLNPRAFLIMDDCLASKGKWAKDPNINEVLMNGRHYQLMYILTMQFPLGIAPELRTNFDYVFLLADDTTNNQKRIYEHYAGLFPSFNAFKQVFSELTKDYGVMVIVNRGKRETFHDKLFWYRAKIRTIDKIGDSQFNEFSKNNYDKEWKSKIAKFNAAKYFSDRKRRNIIIEKKHN</sequence>
<proteinExistence type="predicted"/>
<organism evidence="1">
    <name type="scientific">Mimivirus LCMiAC02</name>
    <dbReference type="NCBI Taxonomy" id="2506609"/>
    <lineage>
        <taxon>Viruses</taxon>
        <taxon>Varidnaviria</taxon>
        <taxon>Bamfordvirae</taxon>
        <taxon>Nucleocytoviricota</taxon>
        <taxon>Megaviricetes</taxon>
        <taxon>Imitervirales</taxon>
        <taxon>Mimiviridae</taxon>
        <taxon>Klosneuvirinae</taxon>
    </lineage>
</organism>
<evidence type="ECO:0000313" key="1">
    <source>
        <dbReference type="EMBL" id="QBK88971.1"/>
    </source>
</evidence>
<protein>
    <submittedName>
        <fullName evidence="1">Packaging ATPase</fullName>
    </submittedName>
</protein>
<dbReference type="SUPFAM" id="SSF52540">
    <property type="entry name" value="P-loop containing nucleoside triphosphate hydrolases"/>
    <property type="match status" value="1"/>
</dbReference>
<reference evidence="1" key="1">
    <citation type="journal article" date="2019" name="MBio">
        <title>Virus Genomes from Deep Sea Sediments Expand the Ocean Megavirome and Support Independent Origins of Viral Gigantism.</title>
        <authorList>
            <person name="Backstrom D."/>
            <person name="Yutin N."/>
            <person name="Jorgensen S.L."/>
            <person name="Dharamshi J."/>
            <person name="Homa F."/>
            <person name="Zaremba-Niedwiedzka K."/>
            <person name="Spang A."/>
            <person name="Wolf Y.I."/>
            <person name="Koonin E.V."/>
            <person name="Ettema T.J."/>
        </authorList>
    </citation>
    <scope>NUCLEOTIDE SEQUENCE</scope>
</reference>
<dbReference type="InterPro" id="IPR027417">
    <property type="entry name" value="P-loop_NTPase"/>
</dbReference>